<feature type="active site" description="Proton donor" evidence="4">
    <location>
        <position position="323"/>
    </location>
</feature>
<keyword evidence="8" id="KW-1185">Reference proteome</keyword>
<dbReference type="RefSeq" id="WP_035573173.1">
    <property type="nucleotide sequence ID" value="NZ_ARYH01000003.1"/>
</dbReference>
<evidence type="ECO:0000259" key="6">
    <source>
        <dbReference type="Pfam" id="PF00561"/>
    </source>
</evidence>
<dbReference type="InterPro" id="IPR029058">
    <property type="entry name" value="AB_hydrolase_fold"/>
</dbReference>
<dbReference type="GO" id="GO:0006508">
    <property type="term" value="P:proteolysis"/>
    <property type="evidence" value="ECO:0007669"/>
    <property type="project" value="InterPro"/>
</dbReference>
<feature type="active site" description="Nucleophile" evidence="4">
    <location>
        <position position="154"/>
    </location>
</feature>
<dbReference type="NCBIfam" id="TIGR01250">
    <property type="entry name" value="pro_imino_pep_2"/>
    <property type="match status" value="1"/>
</dbReference>
<dbReference type="STRING" id="1280949.HAD_14932"/>
<dbReference type="GO" id="GO:0046464">
    <property type="term" value="P:acylglycerol catabolic process"/>
    <property type="evidence" value="ECO:0007669"/>
    <property type="project" value="TreeGrafter"/>
</dbReference>
<evidence type="ECO:0000256" key="3">
    <source>
        <dbReference type="PIRNR" id="PIRNR005539"/>
    </source>
</evidence>
<dbReference type="Gene3D" id="3.40.50.1820">
    <property type="entry name" value="alpha/beta hydrolase"/>
    <property type="match status" value="1"/>
</dbReference>
<dbReference type="GO" id="GO:0047372">
    <property type="term" value="F:monoacylglycerol lipase activity"/>
    <property type="evidence" value="ECO:0007669"/>
    <property type="project" value="TreeGrafter"/>
</dbReference>
<feature type="signal peptide" evidence="5">
    <location>
        <begin position="1"/>
        <end position="23"/>
    </location>
</feature>
<feature type="domain" description="AB hydrolase-1" evidence="6">
    <location>
        <begin position="77"/>
        <end position="330"/>
    </location>
</feature>
<keyword evidence="2 3" id="KW-0378">Hydrolase</keyword>
<evidence type="ECO:0000313" key="8">
    <source>
        <dbReference type="Proteomes" id="UP000027446"/>
    </source>
</evidence>
<dbReference type="GO" id="GO:0016020">
    <property type="term" value="C:membrane"/>
    <property type="evidence" value="ECO:0007669"/>
    <property type="project" value="TreeGrafter"/>
</dbReference>
<name>A0A069E0A6_9PROT</name>
<sequence>MRKLLPIAISALVLGLAACTPSAGPAGAPDNPAADPAADVPAAAPDEAGVRMVPISTPKGNFKVWTKQVGDNPRIKVLLLHGGPGATYELFKPFEDYFSPAGIEFFYYDQLDSWLSDQPNDPDLWTIEAAVSEVDQVREALGLDADNFYLYGQSWGGMLGMEYALAHQDHLKGLIISNMMASIPAYNDYSKNVLQPQMDPDVLKEILDFEAAGDFHNPRYMELLMNSYYTQHILRRPVEEWPPEVLGSFDHMNGEKYLAMQGPSEMGAGGSLVDWDRLADLHRITVPTLITGGQEDTMDPAFMAKMAEEIPNAELNICPDAGHLTQYDNPDCYFTGMIDFIESVDEGETE</sequence>
<dbReference type="SUPFAM" id="SSF53474">
    <property type="entry name" value="alpha/beta-Hydrolases"/>
    <property type="match status" value="1"/>
</dbReference>
<evidence type="ECO:0000256" key="1">
    <source>
        <dbReference type="ARBA" id="ARBA00010088"/>
    </source>
</evidence>
<dbReference type="PROSITE" id="PS51257">
    <property type="entry name" value="PROKAR_LIPOPROTEIN"/>
    <property type="match status" value="1"/>
</dbReference>
<dbReference type="PRINTS" id="PR00793">
    <property type="entry name" value="PROAMNOPTASE"/>
</dbReference>
<dbReference type="eggNOG" id="COG2267">
    <property type="taxonomic scope" value="Bacteria"/>
</dbReference>
<dbReference type="AlphaFoldDB" id="A0A069E0A6"/>
<evidence type="ECO:0000313" key="7">
    <source>
        <dbReference type="EMBL" id="KCZ82992.1"/>
    </source>
</evidence>
<evidence type="ECO:0000256" key="4">
    <source>
        <dbReference type="PIRSR" id="PIRSR005539-1"/>
    </source>
</evidence>
<accession>A0A069E0A6</accession>
<feature type="active site" evidence="4">
    <location>
        <position position="296"/>
    </location>
</feature>
<dbReference type="GO" id="GO:0008233">
    <property type="term" value="F:peptidase activity"/>
    <property type="evidence" value="ECO:0007669"/>
    <property type="project" value="InterPro"/>
</dbReference>
<organism evidence="7 8">
    <name type="scientific">Hyphomonas adhaerens MHS-3</name>
    <dbReference type="NCBI Taxonomy" id="1280949"/>
    <lineage>
        <taxon>Bacteria</taxon>
        <taxon>Pseudomonadati</taxon>
        <taxon>Pseudomonadota</taxon>
        <taxon>Alphaproteobacteria</taxon>
        <taxon>Hyphomonadales</taxon>
        <taxon>Hyphomonadaceae</taxon>
        <taxon>Hyphomonas</taxon>
    </lineage>
</organism>
<gene>
    <name evidence="7" type="ORF">HAD_14932</name>
</gene>
<dbReference type="InterPro" id="IPR005945">
    <property type="entry name" value="Pro_imino_pep"/>
</dbReference>
<dbReference type="PANTHER" id="PTHR43798">
    <property type="entry name" value="MONOACYLGLYCEROL LIPASE"/>
    <property type="match status" value="1"/>
</dbReference>
<dbReference type="EMBL" id="ARYH01000003">
    <property type="protein sequence ID" value="KCZ82992.1"/>
    <property type="molecule type" value="Genomic_DNA"/>
</dbReference>
<evidence type="ECO:0000256" key="2">
    <source>
        <dbReference type="ARBA" id="ARBA00022801"/>
    </source>
</evidence>
<proteinExistence type="inferred from homology"/>
<comment type="caution">
    <text evidence="7">The sequence shown here is derived from an EMBL/GenBank/DDBJ whole genome shotgun (WGS) entry which is preliminary data.</text>
</comment>
<comment type="similarity">
    <text evidence="1 3">Belongs to the peptidase S33 family.</text>
</comment>
<reference evidence="7 8" key="1">
    <citation type="journal article" date="2014" name="Antonie Van Leeuwenhoek">
        <title>Hyphomonas beringensis sp. nov. and Hyphomonas chukchiensis sp. nov., isolated from surface seawater of the Bering Sea and Chukchi Sea.</title>
        <authorList>
            <person name="Li C."/>
            <person name="Lai Q."/>
            <person name="Li G."/>
            <person name="Dong C."/>
            <person name="Wang J."/>
            <person name="Liao Y."/>
            <person name="Shao Z."/>
        </authorList>
    </citation>
    <scope>NUCLEOTIDE SEQUENCE [LARGE SCALE GENOMIC DNA]</scope>
    <source>
        <strain evidence="7 8">MHS-3</strain>
    </source>
</reference>
<protein>
    <submittedName>
        <fullName evidence="7">Proline-specific peptidase</fullName>
    </submittedName>
</protein>
<keyword evidence="5" id="KW-0732">Signal</keyword>
<dbReference type="PIRSF" id="PIRSF005539">
    <property type="entry name" value="Pept_S33_TRI_F1"/>
    <property type="match status" value="1"/>
</dbReference>
<dbReference type="OrthoDB" id="9804723at2"/>
<dbReference type="PANTHER" id="PTHR43798:SF33">
    <property type="entry name" value="HYDROLASE, PUTATIVE (AFU_ORTHOLOGUE AFUA_2G14860)-RELATED"/>
    <property type="match status" value="1"/>
</dbReference>
<dbReference type="Pfam" id="PF00561">
    <property type="entry name" value="Abhydrolase_1"/>
    <property type="match status" value="1"/>
</dbReference>
<evidence type="ECO:0000256" key="5">
    <source>
        <dbReference type="SAM" id="SignalP"/>
    </source>
</evidence>
<dbReference type="InterPro" id="IPR050266">
    <property type="entry name" value="AB_hydrolase_sf"/>
</dbReference>
<dbReference type="InterPro" id="IPR000073">
    <property type="entry name" value="AB_hydrolase_1"/>
</dbReference>
<feature type="chain" id="PRO_5001660537" evidence="5">
    <location>
        <begin position="24"/>
        <end position="350"/>
    </location>
</feature>
<dbReference type="InterPro" id="IPR002410">
    <property type="entry name" value="Peptidase_S33"/>
</dbReference>
<dbReference type="PATRIC" id="fig|1280949.3.peg.3026"/>
<dbReference type="Proteomes" id="UP000027446">
    <property type="component" value="Unassembled WGS sequence"/>
</dbReference>